<protein>
    <submittedName>
        <fullName evidence="1">Uncharacterized protein</fullName>
    </submittedName>
</protein>
<name>A0A7W2A930_9BACL</name>
<proteinExistence type="predicted"/>
<dbReference type="AlphaFoldDB" id="A0A7W2A930"/>
<evidence type="ECO:0000313" key="2">
    <source>
        <dbReference type="Proteomes" id="UP000535491"/>
    </source>
</evidence>
<comment type="caution">
    <text evidence="1">The sequence shown here is derived from an EMBL/GenBank/DDBJ whole genome shotgun (WGS) entry which is preliminary data.</text>
</comment>
<reference evidence="1 2" key="1">
    <citation type="submission" date="2020-07" db="EMBL/GenBank/DDBJ databases">
        <authorList>
            <person name="Feng H."/>
        </authorList>
    </citation>
    <scope>NUCLEOTIDE SEQUENCE [LARGE SCALE GENOMIC DNA]</scope>
    <source>
        <strain evidence="2">s-10</strain>
    </source>
</reference>
<dbReference type="EMBL" id="JACEIQ010000013">
    <property type="protein sequence ID" value="MBA4495275.1"/>
    <property type="molecule type" value="Genomic_DNA"/>
</dbReference>
<sequence length="167" mass="19835">MKKIFAALVRHSDSRHIYDPVYEESYLVQGENNRLTITRGYKLESTLLLSTEDLDQAVQVLRPVFERFRLNIEVYLNKVKENTYWRFYEVSYGVDIKVIYTSAVDGTSAAAESCRWEVWMGDDLSFHTNDKAEAGLYIKGLISEYEPWWEREFRKLYEQIKSEEHKK</sequence>
<dbReference type="RefSeq" id="WP_181752541.1">
    <property type="nucleotide sequence ID" value="NZ_JACEIQ010000013.1"/>
</dbReference>
<gene>
    <name evidence="1" type="ORF">H1191_13260</name>
</gene>
<accession>A0A7W2A930</accession>
<keyword evidence="2" id="KW-1185">Reference proteome</keyword>
<evidence type="ECO:0000313" key="1">
    <source>
        <dbReference type="EMBL" id="MBA4495275.1"/>
    </source>
</evidence>
<dbReference type="Proteomes" id="UP000535491">
    <property type="component" value="Unassembled WGS sequence"/>
</dbReference>
<organism evidence="1 2">
    <name type="scientific">Paenactinomyces guangxiensis</name>
    <dbReference type="NCBI Taxonomy" id="1490290"/>
    <lineage>
        <taxon>Bacteria</taxon>
        <taxon>Bacillati</taxon>
        <taxon>Bacillota</taxon>
        <taxon>Bacilli</taxon>
        <taxon>Bacillales</taxon>
        <taxon>Thermoactinomycetaceae</taxon>
        <taxon>Paenactinomyces</taxon>
    </lineage>
</organism>